<dbReference type="Proteomes" id="UP000253318">
    <property type="component" value="Unassembled WGS sequence"/>
</dbReference>
<evidence type="ECO:0000256" key="1">
    <source>
        <dbReference type="SAM" id="MobiDB-lite"/>
    </source>
</evidence>
<evidence type="ECO:0000313" key="3">
    <source>
        <dbReference type="EMBL" id="RCV51171.1"/>
    </source>
</evidence>
<sequence length="163" mass="17594">MSPKKKRARRPARPATPPTRPNGRPAQPDRPVRVDPARLPAVSRTPVVVEERRRWPLVVWPGLGFAWLVGTALFGVLWLAEGVQLLTMAEVTAAARRTAAWYLVWMLVCALLVPLAGAALALRTRRRAAAAFFGLALLLSVAGLWLLAPPSEYAGALAGAFSS</sequence>
<reference evidence="3 4" key="1">
    <citation type="submission" date="2018-04" db="EMBL/GenBank/DDBJ databases">
        <title>Novel actinobacteria from marine sediment.</title>
        <authorList>
            <person name="Ng Z.Y."/>
            <person name="Tan G.Y.A."/>
        </authorList>
    </citation>
    <scope>NUCLEOTIDE SEQUENCE [LARGE SCALE GENOMIC DNA]</scope>
    <source>
        <strain evidence="3 4">TPS81</strain>
    </source>
</reference>
<keyword evidence="2" id="KW-0472">Membrane</keyword>
<evidence type="ECO:0000256" key="2">
    <source>
        <dbReference type="SAM" id="Phobius"/>
    </source>
</evidence>
<feature type="region of interest" description="Disordered" evidence="1">
    <location>
        <begin position="1"/>
        <end position="35"/>
    </location>
</feature>
<evidence type="ECO:0000313" key="4">
    <source>
        <dbReference type="Proteomes" id="UP000253318"/>
    </source>
</evidence>
<protein>
    <submittedName>
        <fullName evidence="3">Uncharacterized protein</fullName>
    </submittedName>
</protein>
<organism evidence="3 4">
    <name type="scientific">Marinitenerispora sediminis</name>
    <dbReference type="NCBI Taxonomy" id="1931232"/>
    <lineage>
        <taxon>Bacteria</taxon>
        <taxon>Bacillati</taxon>
        <taxon>Actinomycetota</taxon>
        <taxon>Actinomycetes</taxon>
        <taxon>Streptosporangiales</taxon>
        <taxon>Nocardiopsidaceae</taxon>
        <taxon>Marinitenerispora</taxon>
    </lineage>
</organism>
<dbReference type="RefSeq" id="WP_114400485.1">
    <property type="nucleotide sequence ID" value="NZ_QEIM01000231.1"/>
</dbReference>
<keyword evidence="2" id="KW-0812">Transmembrane</keyword>
<proteinExistence type="predicted"/>
<dbReference type="OrthoDB" id="3436980at2"/>
<feature type="transmembrane region" description="Helical" evidence="2">
    <location>
        <begin position="100"/>
        <end position="122"/>
    </location>
</feature>
<dbReference type="SUPFAM" id="SSF103473">
    <property type="entry name" value="MFS general substrate transporter"/>
    <property type="match status" value="1"/>
</dbReference>
<keyword evidence="2" id="KW-1133">Transmembrane helix</keyword>
<keyword evidence="4" id="KW-1185">Reference proteome</keyword>
<accession>A0A368SZD1</accession>
<dbReference type="InterPro" id="IPR036259">
    <property type="entry name" value="MFS_trans_sf"/>
</dbReference>
<feature type="transmembrane region" description="Helical" evidence="2">
    <location>
        <begin position="129"/>
        <end position="148"/>
    </location>
</feature>
<comment type="caution">
    <text evidence="3">The sequence shown here is derived from an EMBL/GenBank/DDBJ whole genome shotgun (WGS) entry which is preliminary data.</text>
</comment>
<feature type="compositionally biased region" description="Basic residues" evidence="1">
    <location>
        <begin position="1"/>
        <end position="12"/>
    </location>
</feature>
<feature type="transmembrane region" description="Helical" evidence="2">
    <location>
        <begin position="57"/>
        <end position="80"/>
    </location>
</feature>
<gene>
    <name evidence="3" type="ORF">DEF24_23460</name>
</gene>
<dbReference type="EMBL" id="QEIN01000259">
    <property type="protein sequence ID" value="RCV51171.1"/>
    <property type="molecule type" value="Genomic_DNA"/>
</dbReference>
<name>A0A368SZD1_9ACTN</name>
<dbReference type="AlphaFoldDB" id="A0A368SZD1"/>